<feature type="region of interest" description="Disordered" evidence="13">
    <location>
        <begin position="164"/>
        <end position="187"/>
    </location>
</feature>
<evidence type="ECO:0000256" key="2">
    <source>
        <dbReference type="ARBA" id="ARBA00004922"/>
    </source>
</evidence>
<comment type="pathway">
    <text evidence="2">Protein modification; protein glycosylation.</text>
</comment>
<evidence type="ECO:0000256" key="13">
    <source>
        <dbReference type="SAM" id="MobiDB-lite"/>
    </source>
</evidence>
<evidence type="ECO:0000259" key="14">
    <source>
        <dbReference type="Pfam" id="PF00852"/>
    </source>
</evidence>
<keyword evidence="17" id="KW-1185">Reference proteome</keyword>
<keyword evidence="4 12" id="KW-0328">Glycosyltransferase</keyword>
<keyword evidence="8" id="KW-1133">Transmembrane helix</keyword>
<dbReference type="PANTHER" id="PTHR48438">
    <property type="entry name" value="ALPHA-(1,3)-FUCOSYLTRANSFERASE C-RELATED"/>
    <property type="match status" value="1"/>
</dbReference>
<evidence type="ECO:0000256" key="6">
    <source>
        <dbReference type="ARBA" id="ARBA00022692"/>
    </source>
</evidence>
<dbReference type="InterPro" id="IPR055270">
    <property type="entry name" value="Glyco_tran_10_C"/>
</dbReference>
<dbReference type="GO" id="GO:0032580">
    <property type="term" value="C:Golgi cisterna membrane"/>
    <property type="evidence" value="ECO:0007669"/>
    <property type="project" value="UniProtKB-SubCell"/>
</dbReference>
<feature type="region of interest" description="Disordered" evidence="13">
    <location>
        <begin position="60"/>
        <end position="83"/>
    </location>
</feature>
<comment type="subcellular location">
    <subcellularLocation>
        <location evidence="1 12">Golgi apparatus</location>
        <location evidence="1 12">Golgi stack membrane</location>
        <topology evidence="1 12">Single-pass type II membrane protein</topology>
    </subcellularLocation>
</comment>
<evidence type="ECO:0000256" key="5">
    <source>
        <dbReference type="ARBA" id="ARBA00022679"/>
    </source>
</evidence>
<dbReference type="Gene3D" id="3.40.50.11660">
    <property type="entry name" value="Glycosyl transferase family 10, C-terminal domain"/>
    <property type="match status" value="1"/>
</dbReference>
<dbReference type="Pfam" id="PF00852">
    <property type="entry name" value="Glyco_transf_10"/>
    <property type="match status" value="1"/>
</dbReference>
<organism evidence="16 17">
    <name type="scientific">Petrolisthes cinctipes</name>
    <name type="common">Flat porcelain crab</name>
    <dbReference type="NCBI Taxonomy" id="88211"/>
    <lineage>
        <taxon>Eukaryota</taxon>
        <taxon>Metazoa</taxon>
        <taxon>Ecdysozoa</taxon>
        <taxon>Arthropoda</taxon>
        <taxon>Crustacea</taxon>
        <taxon>Multicrustacea</taxon>
        <taxon>Malacostraca</taxon>
        <taxon>Eumalacostraca</taxon>
        <taxon>Eucarida</taxon>
        <taxon>Decapoda</taxon>
        <taxon>Pleocyemata</taxon>
        <taxon>Anomura</taxon>
        <taxon>Galatheoidea</taxon>
        <taxon>Porcellanidae</taxon>
        <taxon>Petrolisthes</taxon>
    </lineage>
</organism>
<reference evidence="16" key="1">
    <citation type="submission" date="2023-10" db="EMBL/GenBank/DDBJ databases">
        <title>Genome assemblies of two species of porcelain crab, Petrolisthes cinctipes and Petrolisthes manimaculis (Anomura: Porcellanidae).</title>
        <authorList>
            <person name="Angst P."/>
        </authorList>
    </citation>
    <scope>NUCLEOTIDE SEQUENCE</scope>
    <source>
        <strain evidence="16">PB745_01</strain>
        <tissue evidence="16">Gill</tissue>
    </source>
</reference>
<feature type="domain" description="Fucosyltransferase N-terminal" evidence="15">
    <location>
        <begin position="119"/>
        <end position="256"/>
    </location>
</feature>
<feature type="compositionally biased region" description="Low complexity" evidence="13">
    <location>
        <begin position="69"/>
        <end position="83"/>
    </location>
</feature>
<evidence type="ECO:0000256" key="4">
    <source>
        <dbReference type="ARBA" id="ARBA00022676"/>
    </source>
</evidence>
<dbReference type="EMBL" id="JAWQEG010004194">
    <property type="protein sequence ID" value="KAK3862622.1"/>
    <property type="molecule type" value="Genomic_DNA"/>
</dbReference>
<evidence type="ECO:0000259" key="15">
    <source>
        <dbReference type="Pfam" id="PF17039"/>
    </source>
</evidence>
<keyword evidence="5 12" id="KW-0808">Transferase</keyword>
<accession>A0AAE1EWH1</accession>
<keyword evidence="9 12" id="KW-0333">Golgi apparatus</keyword>
<dbReference type="InterPro" id="IPR031481">
    <property type="entry name" value="Glyco_tran_10_N"/>
</dbReference>
<keyword evidence="10" id="KW-0472">Membrane</keyword>
<dbReference type="GO" id="GO:0008417">
    <property type="term" value="F:fucosyltransferase activity"/>
    <property type="evidence" value="ECO:0007669"/>
    <property type="project" value="InterPro"/>
</dbReference>
<dbReference type="EC" id="2.4.1.-" evidence="12"/>
<dbReference type="InterPro" id="IPR038577">
    <property type="entry name" value="GT10-like_C_sf"/>
</dbReference>
<keyword evidence="11" id="KW-0325">Glycoprotein</keyword>
<dbReference type="Pfam" id="PF17039">
    <property type="entry name" value="Glyco_tran_10_N"/>
    <property type="match status" value="1"/>
</dbReference>
<comment type="caution">
    <text evidence="16">The sequence shown here is derived from an EMBL/GenBank/DDBJ whole genome shotgun (WGS) entry which is preliminary data.</text>
</comment>
<evidence type="ECO:0000256" key="9">
    <source>
        <dbReference type="ARBA" id="ARBA00023034"/>
    </source>
</evidence>
<proteinExistence type="inferred from homology"/>
<comment type="similarity">
    <text evidence="3 12">Belongs to the glycosyltransferase 10 family.</text>
</comment>
<dbReference type="FunFam" id="3.40.50.11660:FF:000006">
    <property type="entry name" value="Alpha-(1,3)-fucosyltransferase C"/>
    <property type="match status" value="1"/>
</dbReference>
<evidence type="ECO:0000256" key="1">
    <source>
        <dbReference type="ARBA" id="ARBA00004447"/>
    </source>
</evidence>
<feature type="compositionally biased region" description="Basic residues" evidence="13">
    <location>
        <begin position="166"/>
        <end position="178"/>
    </location>
</feature>
<evidence type="ECO:0000313" key="17">
    <source>
        <dbReference type="Proteomes" id="UP001286313"/>
    </source>
</evidence>
<evidence type="ECO:0000256" key="7">
    <source>
        <dbReference type="ARBA" id="ARBA00022968"/>
    </source>
</evidence>
<gene>
    <name evidence="16" type="ORF">Pcinc_031527</name>
</gene>
<dbReference type="Proteomes" id="UP001286313">
    <property type="component" value="Unassembled WGS sequence"/>
</dbReference>
<evidence type="ECO:0000256" key="3">
    <source>
        <dbReference type="ARBA" id="ARBA00008919"/>
    </source>
</evidence>
<dbReference type="PANTHER" id="PTHR48438:SF1">
    <property type="entry name" value="ALPHA-(1,3)-FUCOSYLTRANSFERASE C-RELATED"/>
    <property type="match status" value="1"/>
</dbReference>
<evidence type="ECO:0000256" key="11">
    <source>
        <dbReference type="ARBA" id="ARBA00023180"/>
    </source>
</evidence>
<protein>
    <recommendedName>
        <fullName evidence="12">Fucosyltransferase</fullName>
        <ecNumber evidence="12">2.4.1.-</ecNumber>
    </recommendedName>
</protein>
<evidence type="ECO:0000256" key="8">
    <source>
        <dbReference type="ARBA" id="ARBA00022989"/>
    </source>
</evidence>
<evidence type="ECO:0000256" key="10">
    <source>
        <dbReference type="ARBA" id="ARBA00023136"/>
    </source>
</evidence>
<evidence type="ECO:0000313" key="16">
    <source>
        <dbReference type="EMBL" id="KAK3862622.1"/>
    </source>
</evidence>
<sequence length="488" mass="56572">MKLTRRTISRNMKKQRVVVLVVVVVMVMVWAWGSSPSSSSSSRFTLTAIRHQVTRNILSSYQDNDDNNNNDPPSSPPNNYYLPPDNLTQSYLMPLQALQEPPLALHPHPPEHPPSSSSLKIILLWNKFFGMNHYEFGLGREPFVSAGCPETRCWVTTNRSVLAHPNTHHPNTRTRKSLTHPDTHPDTRPPHALIWHTYDTDTSFPKYRSPMIPYIYFSMECPEILRRFGVDLTPYKNVFNWTFTYRRDSDVVLPYGEIMKLQHRDNSWDNIDFAEGKTKLAAWVASNCRTTSRRESLVKELQQYIHVDTYGKCGTMGCGSSRSWDCYQMLNQHYKFYLAFENSLCRDYITEKVYNILELNVVPVVYGGADYKRFLPPNSYIDVLDFPDVKTLAAHLSYLDSNTSAFNEYFKWKGEYTVLTRWGVRARGWCSLCQRLHQDPSSTPHHQDPSTTPHLHHQTYPDLHEWFVVQSHCVVVETEPYLTLLGLT</sequence>
<dbReference type="AlphaFoldDB" id="A0AAE1EWH1"/>
<name>A0AAE1EWH1_PETCI</name>
<keyword evidence="6 12" id="KW-0812">Transmembrane</keyword>
<evidence type="ECO:0000256" key="12">
    <source>
        <dbReference type="RuleBase" id="RU003832"/>
    </source>
</evidence>
<dbReference type="InterPro" id="IPR001503">
    <property type="entry name" value="Glyco_trans_10"/>
</dbReference>
<keyword evidence="7" id="KW-0735">Signal-anchor</keyword>
<dbReference type="SUPFAM" id="SSF53756">
    <property type="entry name" value="UDP-Glycosyltransferase/glycogen phosphorylase"/>
    <property type="match status" value="1"/>
</dbReference>
<feature type="domain" description="Fucosyltransferase C-terminal" evidence="14">
    <location>
        <begin position="275"/>
        <end position="442"/>
    </location>
</feature>